<dbReference type="AlphaFoldDB" id="A0A1B6D624"/>
<evidence type="ECO:0000256" key="6">
    <source>
        <dbReference type="ARBA" id="ARBA00023034"/>
    </source>
</evidence>
<dbReference type="InterPro" id="IPR005331">
    <property type="entry name" value="Sulfotransferase"/>
</dbReference>
<keyword evidence="3 9" id="KW-0808">Transferase</keyword>
<comment type="similarity">
    <text evidence="2 9">Belongs to the sulfotransferase 2 family.</text>
</comment>
<dbReference type="PANTHER" id="PTHR12137">
    <property type="entry name" value="CARBOHYDRATE SULFOTRANSFERASE"/>
    <property type="match status" value="1"/>
</dbReference>
<dbReference type="GO" id="GO:0016051">
    <property type="term" value="P:carbohydrate biosynthetic process"/>
    <property type="evidence" value="ECO:0007669"/>
    <property type="project" value="InterPro"/>
</dbReference>
<evidence type="ECO:0000256" key="7">
    <source>
        <dbReference type="ARBA" id="ARBA00023136"/>
    </source>
</evidence>
<keyword evidence="6 9" id="KW-0333">Golgi apparatus</keyword>
<dbReference type="GO" id="GO:0008146">
    <property type="term" value="F:sulfotransferase activity"/>
    <property type="evidence" value="ECO:0007669"/>
    <property type="project" value="InterPro"/>
</dbReference>
<dbReference type="PANTHER" id="PTHR12137:SF54">
    <property type="entry name" value="CARBOHYDRATE SULFOTRANSFERASE"/>
    <property type="match status" value="1"/>
</dbReference>
<sequence length="334" mass="39817">MKLRAIIKCLFLSLIICVPTLMFYKNFFGTTIIDIETQSEGWIFEELEYLERQAHLNKMCKFINNKSVDFKNDNNINAVINQREVLEHILVDSKHEIVYCYVPKVACTNWKRVMMLLLGIVETSDLLSIPSDLVHRQHLMPSLINYTVPEIKNILKSYKKFLFVRHPFERLLSAYKNKFEQHYNSSKYFQSRFGRMIIKNFRRNPSNRSLTTGDDVTFEEFVDFVVSENTVFNEHWKPIFDLCQPCLVKYDFIGKYESLYSDSDFLLNQIGLLNVTFPRLQKTVSTSTYLSKYLPQLSYRNLCNLYKVYYNDFKIFNYNLQEYLGYEININKDW</sequence>
<keyword evidence="9" id="KW-0119">Carbohydrate metabolism</keyword>
<dbReference type="EMBL" id="GEDC01016166">
    <property type="protein sequence ID" value="JAS21132.1"/>
    <property type="molecule type" value="Transcribed_RNA"/>
</dbReference>
<organism evidence="10">
    <name type="scientific">Clastoptera arizonana</name>
    <name type="common">Arizona spittle bug</name>
    <dbReference type="NCBI Taxonomy" id="38151"/>
    <lineage>
        <taxon>Eukaryota</taxon>
        <taxon>Metazoa</taxon>
        <taxon>Ecdysozoa</taxon>
        <taxon>Arthropoda</taxon>
        <taxon>Hexapoda</taxon>
        <taxon>Insecta</taxon>
        <taxon>Pterygota</taxon>
        <taxon>Neoptera</taxon>
        <taxon>Paraneoptera</taxon>
        <taxon>Hemiptera</taxon>
        <taxon>Auchenorrhyncha</taxon>
        <taxon>Cercopoidea</taxon>
        <taxon>Clastopteridae</taxon>
        <taxon>Clastoptera</taxon>
    </lineage>
</organism>
<dbReference type="InterPro" id="IPR018011">
    <property type="entry name" value="Carb_sulfotrans_8-10"/>
</dbReference>
<dbReference type="Pfam" id="PF03567">
    <property type="entry name" value="Sulfotransfer_2"/>
    <property type="match status" value="1"/>
</dbReference>
<reference evidence="10" key="1">
    <citation type="submission" date="2015-12" db="EMBL/GenBank/DDBJ databases">
        <title>De novo transcriptome assembly of four potential Pierce s Disease insect vectors from Arizona vineyards.</title>
        <authorList>
            <person name="Tassone E.E."/>
        </authorList>
    </citation>
    <scope>NUCLEOTIDE SEQUENCE</scope>
</reference>
<keyword evidence="7 9" id="KW-0472">Membrane</keyword>
<accession>A0A1B6D624</accession>
<dbReference type="EC" id="2.8.2.-" evidence="9"/>
<proteinExistence type="inferred from homology"/>
<evidence type="ECO:0000256" key="3">
    <source>
        <dbReference type="ARBA" id="ARBA00022679"/>
    </source>
</evidence>
<comment type="subcellular location">
    <subcellularLocation>
        <location evidence="1 9">Golgi apparatus membrane</location>
        <topology evidence="1 9">Single-pass type II membrane protein</topology>
    </subcellularLocation>
</comment>
<keyword evidence="8 9" id="KW-0325">Glycoprotein</keyword>
<evidence type="ECO:0000256" key="5">
    <source>
        <dbReference type="ARBA" id="ARBA00022989"/>
    </source>
</evidence>
<feature type="transmembrane region" description="Helical" evidence="9">
    <location>
        <begin position="5"/>
        <end position="24"/>
    </location>
</feature>
<keyword evidence="9" id="KW-0735">Signal-anchor</keyword>
<evidence type="ECO:0000256" key="8">
    <source>
        <dbReference type="ARBA" id="ARBA00023180"/>
    </source>
</evidence>
<evidence type="ECO:0000256" key="2">
    <source>
        <dbReference type="ARBA" id="ARBA00006339"/>
    </source>
</evidence>
<gene>
    <name evidence="10" type="ORF">g.6589</name>
</gene>
<evidence type="ECO:0000256" key="1">
    <source>
        <dbReference type="ARBA" id="ARBA00004323"/>
    </source>
</evidence>
<keyword evidence="4 9" id="KW-0812">Transmembrane</keyword>
<protein>
    <recommendedName>
        <fullName evidence="9">Carbohydrate sulfotransferase</fullName>
        <ecNumber evidence="9">2.8.2.-</ecNumber>
    </recommendedName>
</protein>
<evidence type="ECO:0000256" key="4">
    <source>
        <dbReference type="ARBA" id="ARBA00022692"/>
    </source>
</evidence>
<evidence type="ECO:0000256" key="9">
    <source>
        <dbReference type="RuleBase" id="RU364020"/>
    </source>
</evidence>
<name>A0A1B6D624_9HEMI</name>
<evidence type="ECO:0000313" key="10">
    <source>
        <dbReference type="EMBL" id="JAS21132.1"/>
    </source>
</evidence>
<keyword evidence="5 9" id="KW-1133">Transmembrane helix</keyword>
<dbReference type="GO" id="GO:0000139">
    <property type="term" value="C:Golgi membrane"/>
    <property type="evidence" value="ECO:0007669"/>
    <property type="project" value="UniProtKB-SubCell"/>
</dbReference>